<sequence length="201" mass="22064">MLKRLADRSCGDCTACCEFIPIRSPELDKPSNTLCPHCLRGRGCTVYEVRPQPCRGWYCGWFFLADLGSEWHPSSSGVVLRPEAIENDAMTVVILRRSAFLLSEAFAGAIGAWVAAGVTVSFERVGPAGHLPAKTEMNGLLAPAIQQRSLPELHKAFSWAIAHIDNHHRWEPDGLTLRTTLAETTNNSFQSRSVTPFAGQS</sequence>
<dbReference type="InterPro" id="IPR052572">
    <property type="entry name" value="UPF0153_domain"/>
</dbReference>
<dbReference type="PANTHER" id="PTHR36931">
    <property type="entry name" value="UPF0153 PROTEIN YEIW"/>
    <property type="match status" value="1"/>
</dbReference>
<keyword evidence="2" id="KW-1185">Reference proteome</keyword>
<dbReference type="EMBL" id="JBHUNP010000001">
    <property type="protein sequence ID" value="MFD2649803.1"/>
    <property type="molecule type" value="Genomic_DNA"/>
</dbReference>
<proteinExistence type="predicted"/>
<gene>
    <name evidence="1" type="ORF">ACFSX5_18605</name>
</gene>
<dbReference type="Proteomes" id="UP001597521">
    <property type="component" value="Unassembled WGS sequence"/>
</dbReference>
<name>A0ABW5QQ47_9HYPH</name>
<dbReference type="PANTHER" id="PTHR36931:SF1">
    <property type="entry name" value="UPF0153 PROTEIN YEIW"/>
    <property type="match status" value="1"/>
</dbReference>
<evidence type="ECO:0008006" key="3">
    <source>
        <dbReference type="Google" id="ProtNLM"/>
    </source>
</evidence>
<evidence type="ECO:0000313" key="1">
    <source>
        <dbReference type="EMBL" id="MFD2649803.1"/>
    </source>
</evidence>
<organism evidence="1 2">
    <name type="scientific">Devosia albogilva</name>
    <dbReference type="NCBI Taxonomy" id="429726"/>
    <lineage>
        <taxon>Bacteria</taxon>
        <taxon>Pseudomonadati</taxon>
        <taxon>Pseudomonadota</taxon>
        <taxon>Alphaproteobacteria</taxon>
        <taxon>Hyphomicrobiales</taxon>
        <taxon>Devosiaceae</taxon>
        <taxon>Devosia</taxon>
    </lineage>
</organism>
<protein>
    <recommendedName>
        <fullName evidence="3">YkgJ family cysteine cluster protein</fullName>
    </recommendedName>
</protein>
<reference evidence="2" key="1">
    <citation type="journal article" date="2019" name="Int. J. Syst. Evol. Microbiol.">
        <title>The Global Catalogue of Microorganisms (GCM) 10K type strain sequencing project: providing services to taxonomists for standard genome sequencing and annotation.</title>
        <authorList>
            <consortium name="The Broad Institute Genomics Platform"/>
            <consortium name="The Broad Institute Genome Sequencing Center for Infectious Disease"/>
            <person name="Wu L."/>
            <person name="Ma J."/>
        </authorList>
    </citation>
    <scope>NUCLEOTIDE SEQUENCE [LARGE SCALE GENOMIC DNA]</scope>
    <source>
        <strain evidence="2">CCM 7427</strain>
    </source>
</reference>
<comment type="caution">
    <text evidence="1">The sequence shown here is derived from an EMBL/GenBank/DDBJ whole genome shotgun (WGS) entry which is preliminary data.</text>
</comment>
<evidence type="ECO:0000313" key="2">
    <source>
        <dbReference type="Proteomes" id="UP001597521"/>
    </source>
</evidence>
<accession>A0ABW5QQ47</accession>
<dbReference type="RefSeq" id="WP_386835446.1">
    <property type="nucleotide sequence ID" value="NZ_JBHUNP010000001.1"/>
</dbReference>